<keyword evidence="1" id="KW-0812">Transmembrane</keyword>
<keyword evidence="3" id="KW-1185">Reference proteome</keyword>
<dbReference type="RefSeq" id="WP_175172824.1">
    <property type="nucleotide sequence ID" value="NZ_CADIJX010000001.1"/>
</dbReference>
<accession>A0A6S6YJX7</accession>
<evidence type="ECO:0000313" key="3">
    <source>
        <dbReference type="Proteomes" id="UP000494108"/>
    </source>
</evidence>
<evidence type="ECO:0000313" key="2">
    <source>
        <dbReference type="EMBL" id="CAB3627142.1"/>
    </source>
</evidence>
<name>A0A6S6YJX7_9BURK</name>
<evidence type="ECO:0000256" key="1">
    <source>
        <dbReference type="SAM" id="Phobius"/>
    </source>
</evidence>
<sequence>MSMIVAARFQTFDQAALAANKLFAEGFTEDDVHTFYINSAGEHGRYPLGGDRAADPDSKGGHWGAVAGASALGLVFALLGGLIAARLTAPLLIVIAAAGVGAYLGALAGALWIVGRDKRRNPAEARAQENHPPVRAAGVMLALHVPVGQEGLARRVLRESGGHDIERANGRWLDGKWEDFDPLTPPRHVEAPTSVA</sequence>
<organism evidence="2 3">
    <name type="scientific">Achromobacter pestifer</name>
    <dbReference type="NCBI Taxonomy" id="1353889"/>
    <lineage>
        <taxon>Bacteria</taxon>
        <taxon>Pseudomonadati</taxon>
        <taxon>Pseudomonadota</taxon>
        <taxon>Betaproteobacteria</taxon>
        <taxon>Burkholderiales</taxon>
        <taxon>Alcaligenaceae</taxon>
        <taxon>Achromobacter</taxon>
    </lineage>
</organism>
<keyword evidence="1" id="KW-1133">Transmembrane helix</keyword>
<evidence type="ECO:0008006" key="4">
    <source>
        <dbReference type="Google" id="ProtNLM"/>
    </source>
</evidence>
<feature type="transmembrane region" description="Helical" evidence="1">
    <location>
        <begin position="62"/>
        <end position="85"/>
    </location>
</feature>
<keyword evidence="1" id="KW-0472">Membrane</keyword>
<proteinExistence type="predicted"/>
<dbReference type="Proteomes" id="UP000494108">
    <property type="component" value="Unassembled WGS sequence"/>
</dbReference>
<reference evidence="2 3" key="1">
    <citation type="submission" date="2020-04" db="EMBL/GenBank/DDBJ databases">
        <authorList>
            <person name="De Canck E."/>
        </authorList>
    </citation>
    <scope>NUCLEOTIDE SEQUENCE [LARGE SCALE GENOMIC DNA]</scope>
    <source>
        <strain evidence="2 3">LMG 3431</strain>
    </source>
</reference>
<gene>
    <name evidence="2" type="ORF">LMG3431_00481</name>
</gene>
<protein>
    <recommendedName>
        <fullName evidence="4">Glycine zipper family protein</fullName>
    </recommendedName>
</protein>
<dbReference type="EMBL" id="CADIJX010000001">
    <property type="protein sequence ID" value="CAB3627142.1"/>
    <property type="molecule type" value="Genomic_DNA"/>
</dbReference>
<feature type="transmembrane region" description="Helical" evidence="1">
    <location>
        <begin position="91"/>
        <end position="114"/>
    </location>
</feature>
<dbReference type="AlphaFoldDB" id="A0A6S6YJX7"/>